<dbReference type="Gene3D" id="2.30.110.10">
    <property type="entry name" value="Electron Transport, Fmn-binding Protein, Chain A"/>
    <property type="match status" value="1"/>
</dbReference>
<dbReference type="AlphaFoldDB" id="A0A160TGT5"/>
<reference evidence="2" key="1">
    <citation type="submission" date="2015-10" db="EMBL/GenBank/DDBJ databases">
        <authorList>
            <person name="Gilbert D.G."/>
        </authorList>
    </citation>
    <scope>NUCLEOTIDE SEQUENCE</scope>
</reference>
<dbReference type="SUPFAM" id="SSF50475">
    <property type="entry name" value="FMN-binding split barrel"/>
    <property type="match status" value="1"/>
</dbReference>
<gene>
    <name evidence="2" type="ORF">MGWOODY_Smn3569</name>
</gene>
<dbReference type="InterPro" id="IPR052917">
    <property type="entry name" value="Stress-Dev_Protein"/>
</dbReference>
<dbReference type="InterPro" id="IPR038725">
    <property type="entry name" value="YdaG_split_barrel_FMN-bd"/>
</dbReference>
<name>A0A160TGT5_9ZZZZ</name>
<dbReference type="PANTHER" id="PTHR34818">
    <property type="entry name" value="PROTEIN BLI-3"/>
    <property type="match status" value="1"/>
</dbReference>
<organism evidence="2">
    <name type="scientific">hydrothermal vent metagenome</name>
    <dbReference type="NCBI Taxonomy" id="652676"/>
    <lineage>
        <taxon>unclassified sequences</taxon>
        <taxon>metagenomes</taxon>
        <taxon>ecological metagenomes</taxon>
    </lineage>
</organism>
<proteinExistence type="predicted"/>
<evidence type="ECO:0000313" key="2">
    <source>
        <dbReference type="EMBL" id="CUS43198.1"/>
    </source>
</evidence>
<accession>A0A160TGT5</accession>
<dbReference type="EC" id="1.4.3.5" evidence="2"/>
<dbReference type="PANTHER" id="PTHR34818:SF1">
    <property type="entry name" value="PROTEIN BLI-3"/>
    <property type="match status" value="1"/>
</dbReference>
<dbReference type="InterPro" id="IPR012349">
    <property type="entry name" value="Split_barrel_FMN-bd"/>
</dbReference>
<feature type="domain" description="General stress protein FMN-binding split barrel" evidence="1">
    <location>
        <begin position="13"/>
        <end position="150"/>
    </location>
</feature>
<dbReference type="EMBL" id="CZQE01000016">
    <property type="protein sequence ID" value="CUS43198.1"/>
    <property type="molecule type" value="Genomic_DNA"/>
</dbReference>
<protein>
    <submittedName>
        <fullName evidence="2">Pyridoxamine 5'-phosphate oxidase</fullName>
        <ecNumber evidence="2">1.4.3.5</ecNumber>
    </submittedName>
</protein>
<evidence type="ECO:0000259" key="1">
    <source>
        <dbReference type="Pfam" id="PF16242"/>
    </source>
</evidence>
<dbReference type="GO" id="GO:0004733">
    <property type="term" value="F:pyridoxamine phosphate oxidase activity"/>
    <property type="evidence" value="ECO:0007669"/>
    <property type="project" value="UniProtKB-EC"/>
</dbReference>
<keyword evidence="2" id="KW-0560">Oxidoreductase</keyword>
<sequence length="170" mass="18918">MKDIAMPDTQDITAKFWKALRSDMTLMLGLDGVEDGRAQPMTAQFDGDEDRGPIWFFTSKETDLARELREGRASRALAHFASKGHDLFASIHGTLSLSDDRAAIDRLWNPFVAAWFEGGKDDPKLQLLRLDPERAQIWLNGSSLLAGVKTLLGADPKQDYRDKVAEVSLA</sequence>
<dbReference type="Pfam" id="PF16242">
    <property type="entry name" value="Pyrid_ox_like"/>
    <property type="match status" value="1"/>
</dbReference>